<dbReference type="PANTHER" id="PTHR19443">
    <property type="entry name" value="HEXOKINASE"/>
    <property type="match status" value="1"/>
</dbReference>
<dbReference type="GO" id="GO:0019158">
    <property type="term" value="F:mannokinase activity"/>
    <property type="evidence" value="ECO:0007669"/>
    <property type="project" value="TreeGrafter"/>
</dbReference>
<dbReference type="Pfam" id="PF03727">
    <property type="entry name" value="Hexokinase_2"/>
    <property type="match status" value="1"/>
</dbReference>
<evidence type="ECO:0000256" key="2">
    <source>
        <dbReference type="ARBA" id="ARBA00005028"/>
    </source>
</evidence>
<comment type="pathway">
    <text evidence="2">Carbohydrate metabolism; hexose metabolism.</text>
</comment>
<dbReference type="Proteomes" id="UP000197666">
    <property type="component" value="Unassembled WGS sequence"/>
</dbReference>
<proteinExistence type="inferred from homology"/>
<keyword evidence="8 11" id="KW-0324">Glycolysis</keyword>
<dbReference type="GO" id="GO:0005536">
    <property type="term" value="F:D-glucose binding"/>
    <property type="evidence" value="ECO:0007669"/>
    <property type="project" value="InterPro"/>
</dbReference>
<evidence type="ECO:0000256" key="8">
    <source>
        <dbReference type="ARBA" id="ARBA00023152"/>
    </source>
</evidence>
<dbReference type="GO" id="GO:0006096">
    <property type="term" value="P:glycolytic process"/>
    <property type="evidence" value="ECO:0007669"/>
    <property type="project" value="UniProtKB-UniPathway"/>
</dbReference>
<dbReference type="SUPFAM" id="SSF53067">
    <property type="entry name" value="Actin-like ATPase domain"/>
    <property type="match status" value="2"/>
</dbReference>
<dbReference type="UniPathway" id="UPA00109">
    <property type="reaction ID" value="UER00180"/>
</dbReference>
<dbReference type="FunFam" id="3.40.367.20:FF:000004">
    <property type="entry name" value="Phosphotransferase"/>
    <property type="match status" value="1"/>
</dbReference>
<comment type="caution">
    <text evidence="14">The sequence shown here is derived from an EMBL/GenBank/DDBJ whole genome shotgun (WGS) entry which is preliminary data.</text>
</comment>
<evidence type="ECO:0000256" key="9">
    <source>
        <dbReference type="ARBA" id="ARBA00044613"/>
    </source>
</evidence>
<dbReference type="GO" id="GO:0005829">
    <property type="term" value="C:cytosol"/>
    <property type="evidence" value="ECO:0007669"/>
    <property type="project" value="TreeGrafter"/>
</dbReference>
<dbReference type="GO" id="GO:0005739">
    <property type="term" value="C:mitochondrion"/>
    <property type="evidence" value="ECO:0007669"/>
    <property type="project" value="TreeGrafter"/>
</dbReference>
<comment type="similarity">
    <text evidence="3 11">Belongs to the hexokinase family.</text>
</comment>
<dbReference type="Gene3D" id="3.40.367.20">
    <property type="match status" value="1"/>
</dbReference>
<sequence length="433" mass="47757">MKEPQDAPGSGIHFPQGVVSEKVLEEVQNIADMFRVDADTLRNITDHFVKEMEKGLENTDGDIPMNVTWVTKSPTGHETGQYLTVDMGGTNLRVCNVILTEEKGGYKITQSKFKLPGGLKTVTQANIRHGVLQRWTKGWDVSGVEGEDVVAQLEEAFAERNVPVHIVALVNDTTGTLIASAYKDPEIKIGSIFGTGCNSAYMEKIGRVPKISEHHLPADQLVAINTEYGAFDNSHRVLPRCQFDLEIDRTSPRPGQQTYEKMVAGLYVGEIVRLIIVHLHEKVGFLENMDLSRLRHIHAMESSCVSRMEEAGSAENSAMAETRNFLKENFGIEPTLEELRVCCRLGEIVCTRAARLYACGIAAICKKEGIRQGRVGVDGSTFEKLFRFKERAVAALREILEWPDDSKDLITFVPAEDGSGIGAALIAALSGKE</sequence>
<dbReference type="GO" id="GO:0008865">
    <property type="term" value="F:fructokinase activity"/>
    <property type="evidence" value="ECO:0007669"/>
    <property type="project" value="TreeGrafter"/>
</dbReference>
<evidence type="ECO:0000256" key="10">
    <source>
        <dbReference type="ARBA" id="ARBA00047905"/>
    </source>
</evidence>
<dbReference type="InterPro" id="IPR043129">
    <property type="entry name" value="ATPase_NBD"/>
</dbReference>
<dbReference type="Pfam" id="PF00349">
    <property type="entry name" value="Hexokinase_1"/>
    <property type="match status" value="1"/>
</dbReference>
<dbReference type="Gene3D" id="1.10.287.1250">
    <property type="match status" value="1"/>
</dbReference>
<protein>
    <recommendedName>
        <fullName evidence="11">Phosphotransferase</fullName>
        <ecNumber evidence="11">2.7.1.-</ecNumber>
    </recommendedName>
</protein>
<dbReference type="AlphaFoldDB" id="A0A254TPS8"/>
<feature type="domain" description="Hexokinase N-terminal" evidence="12">
    <location>
        <begin position="26"/>
        <end position="123"/>
    </location>
</feature>
<dbReference type="GO" id="GO:0006013">
    <property type="term" value="P:mannose metabolic process"/>
    <property type="evidence" value="ECO:0007669"/>
    <property type="project" value="TreeGrafter"/>
</dbReference>
<keyword evidence="5 11" id="KW-0547">Nucleotide-binding</keyword>
<dbReference type="InterPro" id="IPR001312">
    <property type="entry name" value="Hexokinase"/>
</dbReference>
<dbReference type="GO" id="GO:0005524">
    <property type="term" value="F:ATP binding"/>
    <property type="evidence" value="ECO:0007669"/>
    <property type="project" value="UniProtKB-UniRule"/>
</dbReference>
<dbReference type="PRINTS" id="PR00475">
    <property type="entry name" value="HEXOKINASE"/>
</dbReference>
<evidence type="ECO:0000259" key="13">
    <source>
        <dbReference type="Pfam" id="PF03727"/>
    </source>
</evidence>
<gene>
    <name evidence="14" type="ORF">CAN33_0045510</name>
</gene>
<keyword evidence="4 11" id="KW-0808">Transferase</keyword>
<evidence type="ECO:0000256" key="6">
    <source>
        <dbReference type="ARBA" id="ARBA00022777"/>
    </source>
</evidence>
<dbReference type="GO" id="GO:0004340">
    <property type="term" value="F:glucokinase activity"/>
    <property type="evidence" value="ECO:0007669"/>
    <property type="project" value="TreeGrafter"/>
</dbReference>
<dbReference type="VEuPathDB" id="FungiDB:An06g00380"/>
<dbReference type="EC" id="2.7.1.-" evidence="11"/>
<evidence type="ECO:0000256" key="11">
    <source>
        <dbReference type="RuleBase" id="RU362007"/>
    </source>
</evidence>
<evidence type="ECO:0000256" key="1">
    <source>
        <dbReference type="ARBA" id="ARBA00004888"/>
    </source>
</evidence>
<feature type="domain" description="Hexokinase C-terminal" evidence="13">
    <location>
        <begin position="188"/>
        <end position="429"/>
    </location>
</feature>
<evidence type="ECO:0000256" key="3">
    <source>
        <dbReference type="ARBA" id="ARBA00009225"/>
    </source>
</evidence>
<accession>A0A254TPS8</accession>
<dbReference type="PANTHER" id="PTHR19443:SF16">
    <property type="entry name" value="HEXOKINASE TYPE 1-RELATED"/>
    <property type="match status" value="1"/>
</dbReference>
<evidence type="ECO:0000259" key="12">
    <source>
        <dbReference type="Pfam" id="PF00349"/>
    </source>
</evidence>
<organism evidence="14 15">
    <name type="scientific">Aspergillus niger</name>
    <dbReference type="NCBI Taxonomy" id="5061"/>
    <lineage>
        <taxon>Eukaryota</taxon>
        <taxon>Fungi</taxon>
        <taxon>Dikarya</taxon>
        <taxon>Ascomycota</taxon>
        <taxon>Pezizomycotina</taxon>
        <taxon>Eurotiomycetes</taxon>
        <taxon>Eurotiomycetidae</taxon>
        <taxon>Eurotiales</taxon>
        <taxon>Aspergillaceae</taxon>
        <taxon>Aspergillus</taxon>
        <taxon>Aspergillus subgen. Circumdati</taxon>
    </lineage>
</organism>
<reference evidence="15" key="1">
    <citation type="submission" date="2018-10" db="EMBL/GenBank/DDBJ databases">
        <title>FDA dAtabase for Regulatory Grade micrObial Sequences (FDA-ARGOS): Supporting development and validation of Infectious Disease Dx tests.</title>
        <authorList>
            <person name="Kerrigan L."/>
            <person name="Tallon L."/>
            <person name="Sadzewicz L."/>
            <person name="Sengamalay N."/>
            <person name="Ott S."/>
            <person name="Godinez A."/>
            <person name="Nagaraj S."/>
            <person name="Vavikolanu K."/>
            <person name="Nadendla S."/>
            <person name="George J."/>
            <person name="Sichtig H."/>
        </authorList>
    </citation>
    <scope>NUCLEOTIDE SEQUENCE [LARGE SCALE GENOMIC DNA]</scope>
    <source>
        <strain evidence="15">FDAARGOS_311</strain>
    </source>
</reference>
<comment type="catalytic activity">
    <reaction evidence="10">
        <text>D-fructose + ATP = D-fructose 6-phosphate + ADP + H(+)</text>
        <dbReference type="Rhea" id="RHEA:16125"/>
        <dbReference type="ChEBI" id="CHEBI:15378"/>
        <dbReference type="ChEBI" id="CHEBI:30616"/>
        <dbReference type="ChEBI" id="CHEBI:37721"/>
        <dbReference type="ChEBI" id="CHEBI:61527"/>
        <dbReference type="ChEBI" id="CHEBI:456216"/>
        <dbReference type="EC" id="2.7.1.1"/>
    </reaction>
    <physiologicalReaction direction="left-to-right" evidence="10">
        <dbReference type="Rhea" id="RHEA:16126"/>
    </physiologicalReaction>
</comment>
<dbReference type="VEuPathDB" id="FungiDB:M747DRAFT_281804"/>
<name>A0A254TPS8_ASPNG</name>
<dbReference type="VEuPathDB" id="FungiDB:ASPNIDRAFT2_1155494"/>
<evidence type="ECO:0000256" key="5">
    <source>
        <dbReference type="ARBA" id="ARBA00022741"/>
    </source>
</evidence>
<dbReference type="GO" id="GO:0001678">
    <property type="term" value="P:intracellular glucose homeostasis"/>
    <property type="evidence" value="ECO:0007669"/>
    <property type="project" value="InterPro"/>
</dbReference>
<evidence type="ECO:0000313" key="15">
    <source>
        <dbReference type="Proteomes" id="UP000197666"/>
    </source>
</evidence>
<dbReference type="PROSITE" id="PS51748">
    <property type="entry name" value="HEXOKINASE_2"/>
    <property type="match status" value="1"/>
</dbReference>
<keyword evidence="6 11" id="KW-0418">Kinase</keyword>
<comment type="pathway">
    <text evidence="1">Carbohydrate degradation; glycolysis; D-glyceraldehyde 3-phosphate and glycerone phosphate from D-glucose: step 1/4.</text>
</comment>
<dbReference type="VEuPathDB" id="FungiDB:ATCC64974_96890"/>
<dbReference type="GO" id="GO:0006006">
    <property type="term" value="P:glucose metabolic process"/>
    <property type="evidence" value="ECO:0007669"/>
    <property type="project" value="TreeGrafter"/>
</dbReference>
<evidence type="ECO:0000256" key="7">
    <source>
        <dbReference type="ARBA" id="ARBA00022840"/>
    </source>
</evidence>
<evidence type="ECO:0000256" key="4">
    <source>
        <dbReference type="ARBA" id="ARBA00022679"/>
    </source>
</evidence>
<comment type="catalytic activity">
    <reaction evidence="9">
        <text>a D-hexose + ATP = a D-hexose 6-phosphate + ADP + H(+)</text>
        <dbReference type="Rhea" id="RHEA:22740"/>
        <dbReference type="ChEBI" id="CHEBI:4194"/>
        <dbReference type="ChEBI" id="CHEBI:15378"/>
        <dbReference type="ChEBI" id="CHEBI:30616"/>
        <dbReference type="ChEBI" id="CHEBI:229467"/>
        <dbReference type="ChEBI" id="CHEBI:456216"/>
        <dbReference type="EC" id="2.7.1.1"/>
    </reaction>
    <physiologicalReaction direction="left-to-right" evidence="9">
        <dbReference type="Rhea" id="RHEA:22741"/>
    </physiologicalReaction>
</comment>
<keyword evidence="7 11" id="KW-0067">ATP-binding</keyword>
<dbReference type="InterPro" id="IPR022673">
    <property type="entry name" value="Hexokinase_C"/>
</dbReference>
<evidence type="ECO:0000313" key="14">
    <source>
        <dbReference type="EMBL" id="TPR02679.1"/>
    </source>
</evidence>
<dbReference type="InterPro" id="IPR022672">
    <property type="entry name" value="Hexokinase_N"/>
</dbReference>
<dbReference type="Gene3D" id="3.30.420.40">
    <property type="match status" value="2"/>
</dbReference>
<dbReference type="EMBL" id="NKJJ02000001">
    <property type="protein sequence ID" value="TPR02679.1"/>
    <property type="molecule type" value="Genomic_DNA"/>
</dbReference>